<dbReference type="EMBL" id="JAHRIQ010096727">
    <property type="protein sequence ID" value="MEQ2253123.1"/>
    <property type="molecule type" value="Genomic_DNA"/>
</dbReference>
<name>A0ABV0V9V9_9TELE</name>
<keyword evidence="3" id="KW-1185">Reference proteome</keyword>
<feature type="compositionally biased region" description="Basic and acidic residues" evidence="1">
    <location>
        <begin position="71"/>
        <end position="85"/>
    </location>
</feature>
<gene>
    <name evidence="2" type="ORF">ILYODFUR_028955</name>
</gene>
<evidence type="ECO:0000313" key="3">
    <source>
        <dbReference type="Proteomes" id="UP001482620"/>
    </source>
</evidence>
<evidence type="ECO:0000256" key="1">
    <source>
        <dbReference type="SAM" id="MobiDB-lite"/>
    </source>
</evidence>
<accession>A0ABV0V9V9</accession>
<reference evidence="2 3" key="1">
    <citation type="submission" date="2021-06" db="EMBL/GenBank/DDBJ databases">
        <authorList>
            <person name="Palmer J.M."/>
        </authorList>
    </citation>
    <scope>NUCLEOTIDE SEQUENCE [LARGE SCALE GENOMIC DNA]</scope>
    <source>
        <strain evidence="3">if_2019</strain>
        <tissue evidence="2">Muscle</tissue>
    </source>
</reference>
<evidence type="ECO:0000313" key="2">
    <source>
        <dbReference type="EMBL" id="MEQ2253123.1"/>
    </source>
</evidence>
<comment type="caution">
    <text evidence="2">The sequence shown here is derived from an EMBL/GenBank/DDBJ whole genome shotgun (WGS) entry which is preliminary data.</text>
</comment>
<organism evidence="2 3">
    <name type="scientific">Ilyodon furcidens</name>
    <name type="common">goldbreast splitfin</name>
    <dbReference type="NCBI Taxonomy" id="33524"/>
    <lineage>
        <taxon>Eukaryota</taxon>
        <taxon>Metazoa</taxon>
        <taxon>Chordata</taxon>
        <taxon>Craniata</taxon>
        <taxon>Vertebrata</taxon>
        <taxon>Euteleostomi</taxon>
        <taxon>Actinopterygii</taxon>
        <taxon>Neopterygii</taxon>
        <taxon>Teleostei</taxon>
        <taxon>Neoteleostei</taxon>
        <taxon>Acanthomorphata</taxon>
        <taxon>Ovalentaria</taxon>
        <taxon>Atherinomorphae</taxon>
        <taxon>Cyprinodontiformes</taxon>
        <taxon>Goodeidae</taxon>
        <taxon>Ilyodon</taxon>
    </lineage>
</organism>
<proteinExistence type="predicted"/>
<sequence length="94" mass="10834">MLESRLKLLSGETGLSVEQKIAEVQETVRKAKLSRVKAEARLALLSHSVTGIEEWLHHAMNQAEEELERERRLSEQRRSTEEFSVRTHTLPTNI</sequence>
<feature type="region of interest" description="Disordered" evidence="1">
    <location>
        <begin position="71"/>
        <end position="94"/>
    </location>
</feature>
<protein>
    <submittedName>
        <fullName evidence="2">Uncharacterized protein</fullName>
    </submittedName>
</protein>
<dbReference type="Proteomes" id="UP001482620">
    <property type="component" value="Unassembled WGS sequence"/>
</dbReference>